<dbReference type="PRINTS" id="PR00081">
    <property type="entry name" value="GDHRDH"/>
</dbReference>
<name>A0A1I7RYP7_BURXY</name>
<dbReference type="PANTHER" id="PTHR43975">
    <property type="entry name" value="ZGC:101858"/>
    <property type="match status" value="1"/>
</dbReference>
<organism evidence="1 2">
    <name type="scientific">Bursaphelenchus xylophilus</name>
    <name type="common">Pinewood nematode worm</name>
    <name type="synonym">Aphelenchoides xylophilus</name>
    <dbReference type="NCBI Taxonomy" id="6326"/>
    <lineage>
        <taxon>Eukaryota</taxon>
        <taxon>Metazoa</taxon>
        <taxon>Ecdysozoa</taxon>
        <taxon>Nematoda</taxon>
        <taxon>Chromadorea</taxon>
        <taxon>Rhabditida</taxon>
        <taxon>Tylenchina</taxon>
        <taxon>Tylenchomorpha</taxon>
        <taxon>Aphelenchoidea</taxon>
        <taxon>Aphelenchoididae</taxon>
        <taxon>Bursaphelenchus</taxon>
    </lineage>
</organism>
<dbReference type="PANTHER" id="PTHR43975:SF2">
    <property type="entry name" value="EG:BACR7A4.14 PROTEIN-RELATED"/>
    <property type="match status" value="1"/>
</dbReference>
<accession>A0A1I7RYP7</accession>
<dbReference type="Gene3D" id="3.40.50.720">
    <property type="entry name" value="NAD(P)-binding Rossmann-like Domain"/>
    <property type="match status" value="1"/>
</dbReference>
<reference evidence="2" key="1">
    <citation type="submission" date="2016-11" db="UniProtKB">
        <authorList>
            <consortium name="WormBaseParasite"/>
        </authorList>
    </citation>
    <scope>IDENTIFICATION</scope>
</reference>
<proteinExistence type="predicted"/>
<dbReference type="Proteomes" id="UP000095284">
    <property type="component" value="Unplaced"/>
</dbReference>
<dbReference type="AlphaFoldDB" id="A0A1I7RYP7"/>
<dbReference type="eggNOG" id="KOG0725">
    <property type="taxonomic scope" value="Eukaryota"/>
</dbReference>
<sequence>MENFDYVMNVNLRSVISMTRKAVDHLEITHGNIVNISSIAAEMCFPPSQHYCASKAALSNYTKNSALQYAHKFIRVNAVSPGSIYTKFRLRHSDNKQEIDYMYENRHEWIPMRRTGTVREVANVVAFLASDKASYVTGSNYAVDGGALAGKPFEPVYVS</sequence>
<protein>
    <submittedName>
        <fullName evidence="2">NAD(P)-binding protein</fullName>
    </submittedName>
</protein>
<evidence type="ECO:0000313" key="1">
    <source>
        <dbReference type="Proteomes" id="UP000095284"/>
    </source>
</evidence>
<dbReference type="InterPro" id="IPR002347">
    <property type="entry name" value="SDR_fam"/>
</dbReference>
<dbReference type="WBParaSite" id="BXY_0586500.1">
    <property type="protein sequence ID" value="BXY_0586500.1"/>
    <property type="gene ID" value="BXY_0586500"/>
</dbReference>
<evidence type="ECO:0000313" key="2">
    <source>
        <dbReference type="WBParaSite" id="BXY_0586500.1"/>
    </source>
</evidence>
<dbReference type="InterPro" id="IPR036291">
    <property type="entry name" value="NAD(P)-bd_dom_sf"/>
</dbReference>
<dbReference type="SUPFAM" id="SSF51735">
    <property type="entry name" value="NAD(P)-binding Rossmann-fold domains"/>
    <property type="match status" value="1"/>
</dbReference>
<dbReference type="PRINTS" id="PR00080">
    <property type="entry name" value="SDRFAMILY"/>
</dbReference>
<dbReference type="Pfam" id="PF13561">
    <property type="entry name" value="adh_short_C2"/>
    <property type="match status" value="1"/>
</dbReference>